<gene>
    <name evidence="1" type="ORF">HMPREF0373_01720</name>
</gene>
<dbReference type="Proteomes" id="UP000016608">
    <property type="component" value="Unassembled WGS sequence"/>
</dbReference>
<dbReference type="EMBL" id="AWVJ01000103">
    <property type="protein sequence ID" value="ERK46520.1"/>
    <property type="molecule type" value="Genomic_DNA"/>
</dbReference>
<keyword evidence="2" id="KW-1185">Reference proteome</keyword>
<dbReference type="AlphaFoldDB" id="U2P7R0"/>
<protein>
    <submittedName>
        <fullName evidence="1">Uncharacterized protein</fullName>
    </submittedName>
</protein>
<evidence type="ECO:0000313" key="1">
    <source>
        <dbReference type="EMBL" id="ERK46520.1"/>
    </source>
</evidence>
<accession>U2P7R0</accession>
<name>U2P7R0_EUBRA</name>
<organism evidence="1 2">
    <name type="scientific">Eubacterium ramulus ATCC 29099</name>
    <dbReference type="NCBI Taxonomy" id="1256908"/>
    <lineage>
        <taxon>Bacteria</taxon>
        <taxon>Bacillati</taxon>
        <taxon>Bacillota</taxon>
        <taxon>Clostridia</taxon>
        <taxon>Eubacteriales</taxon>
        <taxon>Eubacteriaceae</taxon>
        <taxon>Eubacterium</taxon>
    </lineage>
</organism>
<dbReference type="HOGENOM" id="CLU_3079995_0_0_9"/>
<sequence length="52" mass="5651">MGAGRQKLLQKTQTTEGSVSAEVQVLNAKKKNKLKTQGSTCRKIHVKKGAQL</sequence>
<evidence type="ECO:0000313" key="2">
    <source>
        <dbReference type="Proteomes" id="UP000016608"/>
    </source>
</evidence>
<comment type="caution">
    <text evidence="1">The sequence shown here is derived from an EMBL/GenBank/DDBJ whole genome shotgun (WGS) entry which is preliminary data.</text>
</comment>
<proteinExistence type="predicted"/>
<reference evidence="1 2" key="1">
    <citation type="submission" date="2013-06" db="EMBL/GenBank/DDBJ databases">
        <authorList>
            <person name="Weinstock G."/>
            <person name="Sodergren E."/>
            <person name="Lobos E.A."/>
            <person name="Fulton L."/>
            <person name="Fulton R."/>
            <person name="Courtney L."/>
            <person name="Fronick C."/>
            <person name="O'Laughlin M."/>
            <person name="Godfrey J."/>
            <person name="Wilson R.M."/>
            <person name="Miner T."/>
            <person name="Farmer C."/>
            <person name="Delehaunty K."/>
            <person name="Cordes M."/>
            <person name="Minx P."/>
            <person name="Tomlinson C."/>
            <person name="Chen J."/>
            <person name="Wollam A."/>
            <person name="Pepin K.H."/>
            <person name="Bhonagiri V."/>
            <person name="Zhang X."/>
            <person name="Warren W."/>
            <person name="Mitreva M."/>
            <person name="Mardis E.R."/>
            <person name="Wilson R.K."/>
        </authorList>
    </citation>
    <scope>NUCLEOTIDE SEQUENCE [LARGE SCALE GENOMIC DNA]</scope>
    <source>
        <strain evidence="1 2">ATCC 29099</strain>
    </source>
</reference>